<comment type="similarity">
    <text evidence="10 11">Belongs to the TonB-dependent receptor family.</text>
</comment>
<dbReference type="Gene3D" id="2.170.130.10">
    <property type="entry name" value="TonB-dependent receptor, plug domain"/>
    <property type="match status" value="1"/>
</dbReference>
<dbReference type="Pfam" id="PF13715">
    <property type="entry name" value="CarbopepD_reg_2"/>
    <property type="match status" value="1"/>
</dbReference>
<keyword evidence="4 10" id="KW-0812">Transmembrane</keyword>
<dbReference type="InterPro" id="IPR008969">
    <property type="entry name" value="CarboxyPept-like_regulatory"/>
</dbReference>
<keyword evidence="16" id="KW-1185">Reference proteome</keyword>
<evidence type="ECO:0000256" key="7">
    <source>
        <dbReference type="ARBA" id="ARBA00023136"/>
    </source>
</evidence>
<evidence type="ECO:0000256" key="4">
    <source>
        <dbReference type="ARBA" id="ARBA00022692"/>
    </source>
</evidence>
<dbReference type="InterPro" id="IPR039426">
    <property type="entry name" value="TonB-dep_rcpt-like"/>
</dbReference>
<dbReference type="Gene3D" id="2.60.40.1120">
    <property type="entry name" value="Carboxypeptidase-like, regulatory domain"/>
    <property type="match status" value="1"/>
</dbReference>
<keyword evidence="3 10" id="KW-1134">Transmembrane beta strand</keyword>
<dbReference type="PANTHER" id="PTHR30069">
    <property type="entry name" value="TONB-DEPENDENT OUTER MEMBRANE RECEPTOR"/>
    <property type="match status" value="1"/>
</dbReference>
<dbReference type="GO" id="GO:0009279">
    <property type="term" value="C:cell outer membrane"/>
    <property type="evidence" value="ECO:0007669"/>
    <property type="project" value="UniProtKB-SubCell"/>
</dbReference>
<keyword evidence="7 10" id="KW-0472">Membrane</keyword>
<dbReference type="SUPFAM" id="SSF56935">
    <property type="entry name" value="Porins"/>
    <property type="match status" value="1"/>
</dbReference>
<dbReference type="GO" id="GO:0015344">
    <property type="term" value="F:siderophore uptake transmembrane transporter activity"/>
    <property type="evidence" value="ECO:0007669"/>
    <property type="project" value="TreeGrafter"/>
</dbReference>
<comment type="caution">
    <text evidence="15">The sequence shown here is derived from an EMBL/GenBank/DDBJ whole genome shotgun (WGS) entry which is preliminary data.</text>
</comment>
<evidence type="ECO:0000259" key="14">
    <source>
        <dbReference type="Pfam" id="PF07715"/>
    </source>
</evidence>
<evidence type="ECO:0000256" key="5">
    <source>
        <dbReference type="ARBA" id="ARBA00022729"/>
    </source>
</evidence>
<evidence type="ECO:0000256" key="12">
    <source>
        <dbReference type="SAM" id="SignalP"/>
    </source>
</evidence>
<keyword evidence="6 11" id="KW-0798">TonB box</keyword>
<organism evidence="15 16">
    <name type="scientific">Fibrisoma limi BUZ 3</name>
    <dbReference type="NCBI Taxonomy" id="1185876"/>
    <lineage>
        <taxon>Bacteria</taxon>
        <taxon>Pseudomonadati</taxon>
        <taxon>Bacteroidota</taxon>
        <taxon>Cytophagia</taxon>
        <taxon>Cytophagales</taxon>
        <taxon>Spirosomataceae</taxon>
        <taxon>Fibrisoma</taxon>
    </lineage>
</organism>
<evidence type="ECO:0000259" key="13">
    <source>
        <dbReference type="Pfam" id="PF00593"/>
    </source>
</evidence>
<dbReference type="RefSeq" id="WP_009285357.1">
    <property type="nucleotide sequence ID" value="NZ_CAIT01000010.1"/>
</dbReference>
<evidence type="ECO:0000256" key="9">
    <source>
        <dbReference type="ARBA" id="ARBA00023237"/>
    </source>
</evidence>
<dbReference type="eggNOG" id="COG4771">
    <property type="taxonomic scope" value="Bacteria"/>
</dbReference>
<evidence type="ECO:0000256" key="11">
    <source>
        <dbReference type="RuleBase" id="RU003357"/>
    </source>
</evidence>
<dbReference type="SUPFAM" id="SSF49464">
    <property type="entry name" value="Carboxypeptidase regulatory domain-like"/>
    <property type="match status" value="1"/>
</dbReference>
<keyword evidence="2 10" id="KW-0813">Transport</keyword>
<feature type="chain" id="PRO_5003659883" evidence="12">
    <location>
        <begin position="27"/>
        <end position="782"/>
    </location>
</feature>
<evidence type="ECO:0000256" key="10">
    <source>
        <dbReference type="PROSITE-ProRule" id="PRU01360"/>
    </source>
</evidence>
<dbReference type="InterPro" id="IPR036942">
    <property type="entry name" value="Beta-barrel_TonB_sf"/>
</dbReference>
<dbReference type="GO" id="GO:0044718">
    <property type="term" value="P:siderophore transmembrane transport"/>
    <property type="evidence" value="ECO:0007669"/>
    <property type="project" value="TreeGrafter"/>
</dbReference>
<dbReference type="InterPro" id="IPR012910">
    <property type="entry name" value="Plug_dom"/>
</dbReference>
<feature type="domain" description="TonB-dependent receptor plug" evidence="14">
    <location>
        <begin position="130"/>
        <end position="230"/>
    </location>
</feature>
<dbReference type="PANTHER" id="PTHR30069:SF29">
    <property type="entry name" value="HEMOGLOBIN AND HEMOGLOBIN-HAPTOGLOBIN-BINDING PROTEIN 1-RELATED"/>
    <property type="match status" value="1"/>
</dbReference>
<protein>
    <submittedName>
        <fullName evidence="15">Iron complex outermembrane recepter protein</fullName>
    </submittedName>
</protein>
<dbReference type="Pfam" id="PF00593">
    <property type="entry name" value="TonB_dep_Rec_b-barrel"/>
    <property type="match status" value="1"/>
</dbReference>
<keyword evidence="8" id="KW-0675">Receptor</keyword>
<gene>
    <name evidence="15" type="primary">phuR3</name>
    <name evidence="15" type="ORF">BN8_06182</name>
</gene>
<dbReference type="Pfam" id="PF07715">
    <property type="entry name" value="Plug"/>
    <property type="match status" value="1"/>
</dbReference>
<dbReference type="EMBL" id="CAIT01000010">
    <property type="protein sequence ID" value="CCH56796.1"/>
    <property type="molecule type" value="Genomic_DNA"/>
</dbReference>
<dbReference type="OrthoDB" id="9795928at2"/>
<evidence type="ECO:0000256" key="6">
    <source>
        <dbReference type="ARBA" id="ARBA00023077"/>
    </source>
</evidence>
<feature type="signal peptide" evidence="12">
    <location>
        <begin position="1"/>
        <end position="26"/>
    </location>
</feature>
<feature type="domain" description="TonB-dependent receptor-like beta-barrel" evidence="13">
    <location>
        <begin position="357"/>
        <end position="751"/>
    </location>
</feature>
<dbReference type="STRING" id="1185876.BN8_06182"/>
<keyword evidence="9 10" id="KW-0998">Cell outer membrane</keyword>
<dbReference type="InterPro" id="IPR000531">
    <property type="entry name" value="Beta-barrel_TonB"/>
</dbReference>
<sequence length="782" mass="88007">MCCKPVRIIGFLVFLVCLSVPDLLLAQEGCTCFVKGTVLDQENRQALPGALVLIKETGQGTVTDANGSYRIDKLCQGTYTLISRIIGYKEVQVPLVLNHLVAEQDFFLNEETIHLNDVNVTAQKSSALSSQAVASLENRGLDQTRGQSLGEALRTLTGVTTLQTGSSISKPVIHGFHSNRVLILNNGIRQEGQQWGSEHAPEIDPFVATRLSVVKGASGVRYGPDAIGGVILIEPGPLPTVPGIHGELNAVGFTNGRQGIVSLQAEGATHATNTPKNAQLSWRLQGTLKRGGNIRTPTYFLDNTGVAEQNVSGAVGYRIGRITSDLYYSRFSTNIGIYSGSHIGSVTDLQAVLQSGRPFVTSGFSYDIDRPYQHITHDLLKWHTVYKPRDGGVWTLTIARQYDDRMEYDLHRPRNDSLAALNRPELRFRLTSFTSDLVYEHKPIGKLSGQIGISGLYQFNIMNGRPLIPNFRTYQGGLFWIEKLRHKQWEYEAGLRFDYRHMQVFRYENRVLTNPVFNFANGSGTVGVTYTPNERWTNRVNFGTSWRAPNISELFSDGVHHGAAAFEEGNQTLQPEVAYNLTWNVQYNRPRLRVEFDAFYNHINDYIYLKPQAETRLTIRGAFPYFKYTQTDALYTGFDATTSVTVLRGLQWTSKLAYLYVQDLKQSQPLVWIPPNRWENGLRYEWDKISRLQDAYIGINHLAVARQNRVPANSDFVAPPPAYSLWGLSVGGSVPLGEEHRLEINLSATNLFNTVYRDYLNRFRYYADDIGRNVALRLKWKF</sequence>
<reference evidence="15 16" key="1">
    <citation type="journal article" date="2012" name="J. Bacteriol.">
        <title>Genome Sequence of the Filamentous Bacterium Fibrisoma limi BUZ 3T.</title>
        <authorList>
            <person name="Filippini M."/>
            <person name="Qi W."/>
            <person name="Jaenicke S."/>
            <person name="Goesmann A."/>
            <person name="Smits T.H."/>
            <person name="Bagheri H.C."/>
        </authorList>
    </citation>
    <scope>NUCLEOTIDE SEQUENCE [LARGE SCALE GENOMIC DNA]</scope>
    <source>
        <strain evidence="16">BUZ 3T</strain>
    </source>
</reference>
<evidence type="ECO:0000313" key="16">
    <source>
        <dbReference type="Proteomes" id="UP000009309"/>
    </source>
</evidence>
<dbReference type="PROSITE" id="PS52016">
    <property type="entry name" value="TONB_DEPENDENT_REC_3"/>
    <property type="match status" value="1"/>
</dbReference>
<dbReference type="Proteomes" id="UP000009309">
    <property type="component" value="Unassembled WGS sequence"/>
</dbReference>
<comment type="subcellular location">
    <subcellularLocation>
        <location evidence="1 10">Cell outer membrane</location>
        <topology evidence="1 10">Multi-pass membrane protein</topology>
    </subcellularLocation>
</comment>
<name>I2GSB7_9BACT</name>
<dbReference type="InterPro" id="IPR037066">
    <property type="entry name" value="Plug_dom_sf"/>
</dbReference>
<evidence type="ECO:0000313" key="15">
    <source>
        <dbReference type="EMBL" id="CCH56796.1"/>
    </source>
</evidence>
<dbReference type="AlphaFoldDB" id="I2GSB7"/>
<evidence type="ECO:0000256" key="3">
    <source>
        <dbReference type="ARBA" id="ARBA00022452"/>
    </source>
</evidence>
<evidence type="ECO:0000256" key="8">
    <source>
        <dbReference type="ARBA" id="ARBA00023170"/>
    </source>
</evidence>
<keyword evidence="5 12" id="KW-0732">Signal</keyword>
<dbReference type="Gene3D" id="2.40.170.20">
    <property type="entry name" value="TonB-dependent receptor, beta-barrel domain"/>
    <property type="match status" value="1"/>
</dbReference>
<evidence type="ECO:0000256" key="1">
    <source>
        <dbReference type="ARBA" id="ARBA00004571"/>
    </source>
</evidence>
<accession>I2GSB7</accession>
<proteinExistence type="inferred from homology"/>
<evidence type="ECO:0000256" key="2">
    <source>
        <dbReference type="ARBA" id="ARBA00022448"/>
    </source>
</evidence>